<gene>
    <name evidence="1" type="ORF">Tci_513140</name>
</gene>
<evidence type="ECO:0000313" key="1">
    <source>
        <dbReference type="EMBL" id="GEZ41167.1"/>
    </source>
</evidence>
<sequence>MMRLSGGLKVIDMISDGQWKWPTEWYEKLSEITIIEVCNLDANAKDKLVWNNRNGQVKDFSVGLANHDLYVVYAAMTLKTLIICSSNASLLKIYWGKSAL</sequence>
<name>A0A699IAF5_TANCI</name>
<protein>
    <submittedName>
        <fullName evidence="1">Uncharacterized protein</fullName>
    </submittedName>
</protein>
<dbReference type="EMBL" id="BKCJ010275725">
    <property type="protein sequence ID" value="GEZ41167.1"/>
    <property type="molecule type" value="Genomic_DNA"/>
</dbReference>
<organism evidence="1">
    <name type="scientific">Tanacetum cinerariifolium</name>
    <name type="common">Dalmatian daisy</name>
    <name type="synonym">Chrysanthemum cinerariifolium</name>
    <dbReference type="NCBI Taxonomy" id="118510"/>
    <lineage>
        <taxon>Eukaryota</taxon>
        <taxon>Viridiplantae</taxon>
        <taxon>Streptophyta</taxon>
        <taxon>Embryophyta</taxon>
        <taxon>Tracheophyta</taxon>
        <taxon>Spermatophyta</taxon>
        <taxon>Magnoliopsida</taxon>
        <taxon>eudicotyledons</taxon>
        <taxon>Gunneridae</taxon>
        <taxon>Pentapetalae</taxon>
        <taxon>asterids</taxon>
        <taxon>campanulids</taxon>
        <taxon>Asterales</taxon>
        <taxon>Asteraceae</taxon>
        <taxon>Asteroideae</taxon>
        <taxon>Anthemideae</taxon>
        <taxon>Anthemidinae</taxon>
        <taxon>Tanacetum</taxon>
    </lineage>
</organism>
<reference evidence="1" key="1">
    <citation type="journal article" date="2019" name="Sci. Rep.">
        <title>Draft genome of Tanacetum cinerariifolium, the natural source of mosquito coil.</title>
        <authorList>
            <person name="Yamashiro T."/>
            <person name="Shiraishi A."/>
            <person name="Satake H."/>
            <person name="Nakayama K."/>
        </authorList>
    </citation>
    <scope>NUCLEOTIDE SEQUENCE</scope>
</reference>
<proteinExistence type="predicted"/>
<comment type="caution">
    <text evidence="1">The sequence shown here is derived from an EMBL/GenBank/DDBJ whole genome shotgun (WGS) entry which is preliminary data.</text>
</comment>
<dbReference type="AlphaFoldDB" id="A0A699IAF5"/>
<accession>A0A699IAF5</accession>